<keyword evidence="3" id="KW-1185">Reference proteome</keyword>
<evidence type="ECO:0000256" key="1">
    <source>
        <dbReference type="SAM" id="MobiDB-lite"/>
    </source>
</evidence>
<evidence type="ECO:0000313" key="2">
    <source>
        <dbReference type="EMBL" id="CAC5412703.1"/>
    </source>
</evidence>
<dbReference type="OrthoDB" id="5979489at2759"/>
<accession>A0A6J8DY64</accession>
<name>A0A6J8DY64_MYTCO</name>
<gene>
    <name evidence="2" type="ORF">MCOR_45690</name>
</gene>
<organism evidence="2 3">
    <name type="scientific">Mytilus coruscus</name>
    <name type="common">Sea mussel</name>
    <dbReference type="NCBI Taxonomy" id="42192"/>
    <lineage>
        <taxon>Eukaryota</taxon>
        <taxon>Metazoa</taxon>
        <taxon>Spiralia</taxon>
        <taxon>Lophotrochozoa</taxon>
        <taxon>Mollusca</taxon>
        <taxon>Bivalvia</taxon>
        <taxon>Autobranchia</taxon>
        <taxon>Pteriomorphia</taxon>
        <taxon>Mytilida</taxon>
        <taxon>Mytiloidea</taxon>
        <taxon>Mytilidae</taxon>
        <taxon>Mytilinae</taxon>
        <taxon>Mytilus</taxon>
    </lineage>
</organism>
<proteinExistence type="predicted"/>
<feature type="region of interest" description="Disordered" evidence="1">
    <location>
        <begin position="25"/>
        <end position="44"/>
    </location>
</feature>
<dbReference type="Proteomes" id="UP000507470">
    <property type="component" value="Unassembled WGS sequence"/>
</dbReference>
<dbReference type="AlphaFoldDB" id="A0A6J8DY64"/>
<sequence>MDASNMYIPDAVKWLRFYKDNVHNRQHKRKNQKGGSLVNGRQSEIAPIEVKRNSGIQMDMSKMPVKIVSPSIQGKVFTSTSGFYPYKAYMQSLLRYGSDAKDSQLTTQLWRKDTPFHLDDTDFTNGDNINGTVRMTYIAKSMTLDLEGPILHDLFDLRRYLLHQIGVSIRFHQSNPEFCLLSNEVKTYKR</sequence>
<dbReference type="EMBL" id="CACVKT020008082">
    <property type="protein sequence ID" value="CAC5412703.1"/>
    <property type="molecule type" value="Genomic_DNA"/>
</dbReference>
<reference evidence="2 3" key="1">
    <citation type="submission" date="2020-06" db="EMBL/GenBank/DDBJ databases">
        <authorList>
            <person name="Li R."/>
            <person name="Bekaert M."/>
        </authorList>
    </citation>
    <scope>NUCLEOTIDE SEQUENCE [LARGE SCALE GENOMIC DNA]</scope>
    <source>
        <strain evidence="3">wild</strain>
    </source>
</reference>
<protein>
    <submittedName>
        <fullName evidence="2">Uncharacterized protein</fullName>
    </submittedName>
</protein>
<evidence type="ECO:0000313" key="3">
    <source>
        <dbReference type="Proteomes" id="UP000507470"/>
    </source>
</evidence>